<evidence type="ECO:0000313" key="3">
    <source>
        <dbReference type="EMBL" id="EPY08227.1"/>
    </source>
</evidence>
<keyword evidence="1" id="KW-0677">Repeat</keyword>
<accession>S9SR71</accession>
<name>S9SR71_PAEAL</name>
<dbReference type="SUPFAM" id="SSF52540">
    <property type="entry name" value="P-loop containing nucleoside triphosphate hydrolases"/>
    <property type="match status" value="1"/>
</dbReference>
<reference evidence="3 4" key="1">
    <citation type="submission" date="2013-05" db="EMBL/GenBank/DDBJ databases">
        <authorList>
            <person name="Strain E.A."/>
            <person name="Brown E."/>
            <person name="Allard M.W."/>
            <person name="Luo Y.L."/>
        </authorList>
    </citation>
    <scope>NUCLEOTIDE SEQUENCE [LARGE SCALE GENOMIC DNA]</scope>
    <source>
        <strain evidence="3 4">TS-15</strain>
    </source>
</reference>
<dbReference type="eggNOG" id="COG5635">
    <property type="taxonomic scope" value="Bacteria"/>
</dbReference>
<dbReference type="EMBL" id="ATMT01000020">
    <property type="protein sequence ID" value="EPY08227.1"/>
    <property type="molecule type" value="Genomic_DNA"/>
</dbReference>
<evidence type="ECO:0000256" key="1">
    <source>
        <dbReference type="ARBA" id="ARBA00022737"/>
    </source>
</evidence>
<dbReference type="InterPro" id="IPR027417">
    <property type="entry name" value="P-loop_NTPase"/>
</dbReference>
<evidence type="ECO:0000259" key="2">
    <source>
        <dbReference type="Pfam" id="PF24883"/>
    </source>
</evidence>
<dbReference type="PATRIC" id="fig|1117108.3.peg.1222"/>
<proteinExistence type="predicted"/>
<protein>
    <recommendedName>
        <fullName evidence="2">Nephrocystin 3-like N-terminal domain-containing protein</fullName>
    </recommendedName>
</protein>
<gene>
    <name evidence="3" type="ORF">PAALTS15_05858</name>
</gene>
<dbReference type="Proteomes" id="UP000015344">
    <property type="component" value="Unassembled WGS sequence"/>
</dbReference>
<sequence>MGLLQAHKGYEYQDLLSGLFIIENLLNDIDAKVKIDKKESDNDKFDDFTLISTDKIMKRQIKYSDDKVLSKADFSSSSYDLALDILFKSWKETSRLVKTELRICLAWEYIENQNEIDFLSTIECENIYNDDNVKFLKFDIEQIWEKGNPPKSTWRRLRSQCQHQSIDRDEFALFLNEVIIEVNLPKASNDISNPDVLEKIVFSKLRRFGVGKYPNHHKTIEDVLLNLTHIVKNARSTGDEIRLNEIIYRLGLKSDYGNILQDFDINEDLNVINESRFHRFNDFVLMNNKTMILGEPGAGKSWFVQNYIKYIKAKNIKVIQHYCYTGLDDNYEKERITINIFLANLINDIITCFPELAIYKSTKYGVDIDELQALLNQVSEDTVLIIDGLDHIGRVYNFHKAIMKQIETEIIKVLSTLIFPEKVHVILASQPVSDVINLTEQGYEMYTMEPWDIGEVNDLLIKSNIEDCSLNRDISLSEMLLGKSNGNPLYLTYLINEIIRKKTSYMSVDFFEKFPLYNNNLSSYYEYLMSLIPESQKVPQVLAGAPFYLTKKELNEITHLGKYVDDSLDTIQSILIQNKCNGGYTIYHESFRRYILETLEKKEVNVQRLIYDDLIEWLKRNGFYNARKSYLHLFVLLFESERYEEIIKYCNKEFVVDSIFYGNNIHSIKGNFEILIKTACIEKNYGALVICTELSNMIYSIEYSFDENSELYYEALGLINGFSNLKNTLLYDGRMALDVTQGLKVCYLCSKNNCVPDWEPYINQLINKKRRTEYENNSVKEHYRYFICACIDLGWDMEERLSKIRYEQLEDYRQIVIEEYCRRNELDILELVINRILDNEHWSKSLAIYLGDIDGTDLSYTTQCFKSLKEVDSHSDDSMMAINFYVKNIRKIVEYHNEELEVFLETIKNRNWFYNWLIYFAEINRALHNMTNDEFEIHITNAYRWLTYDTEPFKGTPRTCDLFNYESVIYETIKAPMRYIKTKETWADVIGIVKIMSEETTTTLQGATGGPLPTYKFLNILMEVSNEENNEIILEVINGKITKEKKYRLYSYLADYSFKNAIILAKAGKTDLSKEAFKQGIIYMLSYSSRKDRTLSHLLDSVLSTYKLDNVVGLRNILKLKPLADAVVRHTDGKSTKTYQREWFELLSNSNIDLAMSYIRNELIQCVNHWIIEGSLESLLKASNGTLAPKIENVLFKTFPNIITEDFISAYLKNIEILLEEKLEMDAERSFKELMSRFDSYDQVEFSNHNLINRMILLCKSFGIHWSGKIRLTKSKSLGGSVTPRKNISRKNFTDFSYKEMLDYIKEYGIRNEDSLGIYYFLNQNLNKMLDAEDRLFLSDLIYSCFERRSTDFSSNKLIEIVSNLRLNDEQMAFLYMQMFLHHTDGWYHRFTQTEFFKKAHDYDSNEAERVFFEYIYYNFYSVDYSLAVGGEIVNSLAAINYDNKLVFEYWDSLYDIINFRLSGQNDYDWDELRRQAEDFDTDEKLLSLLLSRLKYGEKNRFNWIISELDYLLDDKLTKSKFIKPFIQFLREKDEYIEYALTLILVLIKKHYTFKEIVESDLKNALEQIYPTNNSIINFLVRSIIRKKIDRIYCENNMGQVFYDEKTVYYINSISKIDNRISLLGNWGINIEDVVKAYIDEVEGESFVVEKRDILFNGTYQKLIPNVYFYDVLTRHFGIEGEKHLRTLAGTPFLEQAEDEIFDAVLEDIPLMIAQHTSIGPRPQDLALPEFIEEGYKEVEINDWVRIGYFEKWYSKIEKYKRNFVKNSDAITILSGVGFGRENSLVPFIKLDNEYRFLEENEYQHIIPINIFNISAFLTTNISLDDDDPYLTYNTKQLLGVRADVLQYLQIQMRNSGCGIVGISKDGEEVIRYSRWEVSHLDDSDNIPYLIGSQLLMKKRTFEELCSIMKEKPLLCTRRFE</sequence>
<evidence type="ECO:0000313" key="4">
    <source>
        <dbReference type="Proteomes" id="UP000015344"/>
    </source>
</evidence>
<dbReference type="InterPro" id="IPR056884">
    <property type="entry name" value="NPHP3-like_N"/>
</dbReference>
<dbReference type="Pfam" id="PF24883">
    <property type="entry name" value="NPHP3_N"/>
    <property type="match status" value="1"/>
</dbReference>
<dbReference type="RefSeq" id="WP_021258677.1">
    <property type="nucleotide sequence ID" value="NZ_ATMT01000020.1"/>
</dbReference>
<feature type="domain" description="Nephrocystin 3-like N-terminal" evidence="2">
    <location>
        <begin position="291"/>
        <end position="406"/>
    </location>
</feature>
<dbReference type="Gene3D" id="3.40.50.300">
    <property type="entry name" value="P-loop containing nucleotide triphosphate hydrolases"/>
    <property type="match status" value="1"/>
</dbReference>
<comment type="caution">
    <text evidence="3">The sequence shown here is derived from an EMBL/GenBank/DDBJ whole genome shotgun (WGS) entry which is preliminary data.</text>
</comment>
<organism evidence="3 4">
    <name type="scientific">Paenibacillus alvei TS-15</name>
    <dbReference type="NCBI Taxonomy" id="1117108"/>
    <lineage>
        <taxon>Bacteria</taxon>
        <taxon>Bacillati</taxon>
        <taxon>Bacillota</taxon>
        <taxon>Bacilli</taxon>
        <taxon>Bacillales</taxon>
        <taxon>Paenibacillaceae</taxon>
        <taxon>Paenibacillus</taxon>
    </lineage>
</organism>